<evidence type="ECO:0000256" key="7">
    <source>
        <dbReference type="ARBA" id="ARBA00022840"/>
    </source>
</evidence>
<dbReference type="RefSeq" id="WP_128090090.1">
    <property type="nucleotide sequence ID" value="NZ_CP028435.1"/>
</dbReference>
<evidence type="ECO:0000256" key="3">
    <source>
        <dbReference type="ARBA" id="ARBA00022723"/>
    </source>
</evidence>
<dbReference type="Pfam" id="PF22590">
    <property type="entry name" value="Cas3-like_C_2"/>
    <property type="match status" value="1"/>
</dbReference>
<comment type="similarity">
    <text evidence="1">In the N-terminal section; belongs to the CRISPR-associated nuclease Cas3-HD family.</text>
</comment>
<evidence type="ECO:0000256" key="5">
    <source>
        <dbReference type="ARBA" id="ARBA00022801"/>
    </source>
</evidence>
<organism evidence="10 11">
    <name type="scientific">Shewanella putrefaciens</name>
    <name type="common">Pseudomonas putrefaciens</name>
    <dbReference type="NCBI Taxonomy" id="24"/>
    <lineage>
        <taxon>Bacteria</taxon>
        <taxon>Pseudomonadati</taxon>
        <taxon>Pseudomonadota</taxon>
        <taxon>Gammaproteobacteria</taxon>
        <taxon>Alteromonadales</taxon>
        <taxon>Shewanellaceae</taxon>
        <taxon>Shewanella</taxon>
    </lineage>
</organism>
<dbReference type="InterPro" id="IPR038257">
    <property type="entry name" value="CRISPR-assoc_Cas3_HD_sf"/>
</dbReference>
<accession>A0ABX8XGU6</accession>
<dbReference type="PROSITE" id="PS51643">
    <property type="entry name" value="HD_CAS3"/>
    <property type="match status" value="1"/>
</dbReference>
<feature type="domain" description="HD Cas3-type" evidence="9">
    <location>
        <begin position="102"/>
        <end position="283"/>
    </location>
</feature>
<dbReference type="EMBL" id="CP080635">
    <property type="protein sequence ID" value="QYX74490.1"/>
    <property type="molecule type" value="Genomic_DNA"/>
</dbReference>
<sequence length="1137" mass="129611">MMVTFISQCEKNALKKTRRVLDAFANRIGDNTWQTLITEDGLLTVKKMLRQTASKSTAVSCHWIRSRARSQLLWVVGNRLKFNEQGIVPVNSTRRNLLASDIENDWHYLPLIKALAGLSALLHDWGKATTLFQDKLNPSSQHRFKGDPIRHEWISLLLLHAFIHTTDADTDEQWLSRLSEADIDESRLKQFIQADTAKPLNALPPIAKLVAWLIVSHHRLPLPDKDLCTDYKTESAASLDIMLARISKEWGYQNRYDEQDYEKRLKSCFRFPNGLLSNSKPWLQQVKKWSARLLQQQTQVQQCLTDGSYRLVLNHARLCLMLGDHFYSSQQADQKWQDTTGLYANTDRATNTLKQKLDEHLVGVARCALNTAHLLPAFEQEPPVAEDIHSLRKPSPKPYQWQDKAVDKITTWRYAIDKQAKQKYGFFTVNMASTGCGKTFANAKVMRALSGDSKSLRFILALGLRTLTLQTGDEYRERVGLDNSELAVLIGSRAVMELHQQRKAELDEKNVEHTGSSSQETLLDEEIDFDCAIPEQGLSTVLTCNRDKQFLYAPVLACTIDHLMAATETKRGGRYILPTLRLMSSDLVIDEIDDFTGDDLIAIGRLIHLAGMLGRKVMISSATIPPFMAEGYFKAYRDGWQLYCKTRSASSVIGCAWIDEFSTQVTSNCVAELPAAINQYRQEHDAFITKRIAKLKQQPAKRKADISACQAIIEQHQGQSNQQQTVIESKQLAYFNVIAQSALQKHLQHHAHDINTQLNVSFGVVRVANISPCVALTQYLLAKEWPLDTEVRVMAYHSQQVLLLRSIQEQHLDKVLKRKEAENEPPQALSDPVIRQHLAAIAAQSNAIRNVLFILVATPVEEVGRDHDFDWAVIEPSSYRSIIQLAGRVKRHREGEVTTANIALLQYNWKGIRDNHLERVRVFNRPGYEDVCSLETHDLTRLINTLDIAERLDAIPRIHKPVQLTADYMRHVSLCGSLIELEHIATWSWLSNYKMQGEGAQTSPATLQGWLNQHWFLTALAQQLTPFRHSEPSIKVFLVFDNDQNTSRFCEKDEEGYADDRENILNIQRIGLAPQARSRLWLVRDYDRACAEFADKSLDSQQPLSQRRVSLRYGELNFPHNEKQQYAYNDQLGLVKL</sequence>
<dbReference type="Pfam" id="PF21384">
    <property type="entry name" value="Cas3_I-F_Cas2"/>
    <property type="match status" value="1"/>
</dbReference>
<protein>
    <submittedName>
        <fullName evidence="10">Type I-F CRISPR-associated helicase Cas3f</fullName>
    </submittedName>
</protein>
<keyword evidence="3" id="KW-0479">Metal-binding</keyword>
<dbReference type="InterPro" id="IPR006483">
    <property type="entry name" value="CRISPR-assoc_Cas3_HD"/>
</dbReference>
<dbReference type="GeneID" id="67443375"/>
<dbReference type="InterPro" id="IPR048823">
    <property type="entry name" value="Cas3_I-F_Cas2"/>
</dbReference>
<dbReference type="InterPro" id="IPR027417">
    <property type="entry name" value="P-loop_NTPase"/>
</dbReference>
<gene>
    <name evidence="10" type="primary">cas3f</name>
    <name evidence="10" type="ORF">K3G22_08905</name>
</gene>
<dbReference type="Gene3D" id="1.10.3210.30">
    <property type="match status" value="1"/>
</dbReference>
<evidence type="ECO:0000313" key="10">
    <source>
        <dbReference type="EMBL" id="QYX74490.1"/>
    </source>
</evidence>
<keyword evidence="5" id="KW-0378">Hydrolase</keyword>
<evidence type="ECO:0000256" key="4">
    <source>
        <dbReference type="ARBA" id="ARBA00022741"/>
    </source>
</evidence>
<name>A0ABX8XGU6_SHEPU</name>
<dbReference type="NCBIfam" id="TIGR02562">
    <property type="entry name" value="cas3_yersinia"/>
    <property type="match status" value="1"/>
</dbReference>
<proteinExistence type="inferred from homology"/>
<evidence type="ECO:0000256" key="8">
    <source>
        <dbReference type="ARBA" id="ARBA00023118"/>
    </source>
</evidence>
<evidence type="ECO:0000313" key="11">
    <source>
        <dbReference type="Proteomes" id="UP000827084"/>
    </source>
</evidence>
<dbReference type="InterPro" id="IPR054712">
    <property type="entry name" value="Cas3-like_dom"/>
</dbReference>
<keyword evidence="6" id="KW-0347">Helicase</keyword>
<reference evidence="10 11" key="1">
    <citation type="submission" date="2021-08" db="EMBL/GenBank/DDBJ databases">
        <title>Shewanella putrefaciens YZ-J, complete genome.</title>
        <authorList>
            <person name="Yi Z."/>
        </authorList>
    </citation>
    <scope>NUCLEOTIDE SEQUENCE [LARGE SCALE GENOMIC DNA]</scope>
    <source>
        <strain evidence="10 11">YZ-J</strain>
    </source>
</reference>
<keyword evidence="11" id="KW-1185">Reference proteome</keyword>
<evidence type="ECO:0000256" key="2">
    <source>
        <dbReference type="ARBA" id="ARBA00009046"/>
    </source>
</evidence>
<keyword evidence="8" id="KW-0051">Antiviral defense</keyword>
<dbReference type="InterPro" id="IPR013395">
    <property type="entry name" value="CRISPR-assoc_Cas3_yers"/>
</dbReference>
<evidence type="ECO:0000259" key="9">
    <source>
        <dbReference type="PROSITE" id="PS51643"/>
    </source>
</evidence>
<comment type="similarity">
    <text evidence="2">In the central section; belongs to the CRISPR-associated helicase Cas3 family.</text>
</comment>
<keyword evidence="7" id="KW-0067">ATP-binding</keyword>
<dbReference type="SUPFAM" id="SSF52540">
    <property type="entry name" value="P-loop containing nucleoside triphosphate hydrolases"/>
    <property type="match status" value="1"/>
</dbReference>
<keyword evidence="4" id="KW-0547">Nucleotide-binding</keyword>
<evidence type="ECO:0000256" key="1">
    <source>
        <dbReference type="ARBA" id="ARBA00006847"/>
    </source>
</evidence>
<dbReference type="Proteomes" id="UP000827084">
    <property type="component" value="Chromosome"/>
</dbReference>
<evidence type="ECO:0000256" key="6">
    <source>
        <dbReference type="ARBA" id="ARBA00022806"/>
    </source>
</evidence>